<gene>
    <name evidence="2" type="ORF">SGLAD_v1c03360</name>
</gene>
<accession>A0A4P7AGL2</accession>
<dbReference type="KEGG" id="sgq:SGLAD_v1c03360"/>
<keyword evidence="1" id="KW-0472">Membrane</keyword>
<dbReference type="Proteomes" id="UP000294309">
    <property type="component" value="Chromosome"/>
</dbReference>
<name>A0A4P7AGL2_9MOLU</name>
<evidence type="ECO:0000313" key="3">
    <source>
        <dbReference type="Proteomes" id="UP000294309"/>
    </source>
</evidence>
<dbReference type="RefSeq" id="WP_134297326.1">
    <property type="nucleotide sequence ID" value="NZ_CP038013.1"/>
</dbReference>
<keyword evidence="1" id="KW-0812">Transmembrane</keyword>
<protein>
    <submittedName>
        <fullName evidence="2">Uncharacterized protein</fullName>
    </submittedName>
</protein>
<organism evidence="2 3">
    <name type="scientific">Spiroplasma gladiatoris</name>
    <dbReference type="NCBI Taxonomy" id="2143"/>
    <lineage>
        <taxon>Bacteria</taxon>
        <taxon>Bacillati</taxon>
        <taxon>Mycoplasmatota</taxon>
        <taxon>Mollicutes</taxon>
        <taxon>Entomoplasmatales</taxon>
        <taxon>Spiroplasmataceae</taxon>
        <taxon>Spiroplasma</taxon>
    </lineage>
</organism>
<dbReference type="EMBL" id="CP038013">
    <property type="protein sequence ID" value="QBQ07535.1"/>
    <property type="molecule type" value="Genomic_DNA"/>
</dbReference>
<evidence type="ECO:0000256" key="1">
    <source>
        <dbReference type="SAM" id="Phobius"/>
    </source>
</evidence>
<reference evidence="2 3" key="1">
    <citation type="submission" date="2019-03" db="EMBL/GenBank/DDBJ databases">
        <title>Complete genome sequence of Spiroplasma gladiatoris TG-1 (DSM 22552).</title>
        <authorList>
            <person name="Lin Y.-C."/>
            <person name="Chou L."/>
            <person name="Kuo C.-H."/>
        </authorList>
    </citation>
    <scope>NUCLEOTIDE SEQUENCE [LARGE SCALE GENOMIC DNA]</scope>
    <source>
        <strain evidence="2 3">TG-1</strain>
    </source>
</reference>
<keyword evidence="3" id="KW-1185">Reference proteome</keyword>
<proteinExistence type="predicted"/>
<evidence type="ECO:0000313" key="2">
    <source>
        <dbReference type="EMBL" id="QBQ07535.1"/>
    </source>
</evidence>
<dbReference type="AlphaFoldDB" id="A0A4P7AGL2"/>
<feature type="transmembrane region" description="Helical" evidence="1">
    <location>
        <begin position="17"/>
        <end position="43"/>
    </location>
</feature>
<dbReference type="OrthoDB" id="9857486at2"/>
<keyword evidence="1" id="KW-1133">Transmembrane helix</keyword>
<sequence length="115" mass="13246">MLALWNDNGVTEEGKKIILIFTICLVYTCGIIGHGLFVILFSKNSDRDNKKISKILLWITSILFIPGLIIMTLIVLIFLDRSYKCLLAWFPVKNNPFIIEVNNYKSKNININKKQ</sequence>
<feature type="transmembrane region" description="Helical" evidence="1">
    <location>
        <begin position="55"/>
        <end position="79"/>
    </location>
</feature>